<sequence length="68" mass="7616">NLLNDPRPNKEEEEQEGQTEEEETAGGEIIKEPARKEVKVIISKSKNNKASGKDGINMKFLKYGGKEL</sequence>
<feature type="non-terminal residue" evidence="2">
    <location>
        <position position="1"/>
    </location>
</feature>
<dbReference type="Proteomes" id="UP000801492">
    <property type="component" value="Unassembled WGS sequence"/>
</dbReference>
<reference evidence="2" key="1">
    <citation type="submission" date="2019-08" db="EMBL/GenBank/DDBJ databases">
        <title>The genome of the North American firefly Photinus pyralis.</title>
        <authorList>
            <consortium name="Photinus pyralis genome working group"/>
            <person name="Fallon T.R."/>
            <person name="Sander Lower S.E."/>
            <person name="Weng J.-K."/>
        </authorList>
    </citation>
    <scope>NUCLEOTIDE SEQUENCE</scope>
    <source>
        <strain evidence="2">TRF0915ILg1</strain>
        <tissue evidence="2">Whole body</tissue>
    </source>
</reference>
<comment type="caution">
    <text evidence="2">The sequence shown here is derived from an EMBL/GenBank/DDBJ whole genome shotgun (WGS) entry which is preliminary data.</text>
</comment>
<name>A0A8K0D1F1_IGNLU</name>
<evidence type="ECO:0000313" key="3">
    <source>
        <dbReference type="Proteomes" id="UP000801492"/>
    </source>
</evidence>
<protein>
    <submittedName>
        <fullName evidence="2">Uncharacterized protein</fullName>
    </submittedName>
</protein>
<feature type="compositionally biased region" description="Acidic residues" evidence="1">
    <location>
        <begin position="11"/>
        <end position="25"/>
    </location>
</feature>
<proteinExistence type="predicted"/>
<accession>A0A8K0D1F1</accession>
<keyword evidence="3" id="KW-1185">Reference proteome</keyword>
<dbReference type="EMBL" id="VTPC01006109">
    <property type="protein sequence ID" value="KAF2895232.1"/>
    <property type="molecule type" value="Genomic_DNA"/>
</dbReference>
<organism evidence="2 3">
    <name type="scientific">Ignelater luminosus</name>
    <name type="common">Cucubano</name>
    <name type="synonym">Pyrophorus luminosus</name>
    <dbReference type="NCBI Taxonomy" id="2038154"/>
    <lineage>
        <taxon>Eukaryota</taxon>
        <taxon>Metazoa</taxon>
        <taxon>Ecdysozoa</taxon>
        <taxon>Arthropoda</taxon>
        <taxon>Hexapoda</taxon>
        <taxon>Insecta</taxon>
        <taxon>Pterygota</taxon>
        <taxon>Neoptera</taxon>
        <taxon>Endopterygota</taxon>
        <taxon>Coleoptera</taxon>
        <taxon>Polyphaga</taxon>
        <taxon>Elateriformia</taxon>
        <taxon>Elateroidea</taxon>
        <taxon>Elateridae</taxon>
        <taxon>Agrypninae</taxon>
        <taxon>Pyrophorini</taxon>
        <taxon>Ignelater</taxon>
    </lineage>
</organism>
<gene>
    <name evidence="2" type="ORF">ILUMI_10942</name>
</gene>
<evidence type="ECO:0000256" key="1">
    <source>
        <dbReference type="SAM" id="MobiDB-lite"/>
    </source>
</evidence>
<dbReference type="AlphaFoldDB" id="A0A8K0D1F1"/>
<evidence type="ECO:0000313" key="2">
    <source>
        <dbReference type="EMBL" id="KAF2895232.1"/>
    </source>
</evidence>
<feature type="region of interest" description="Disordered" evidence="1">
    <location>
        <begin position="1"/>
        <end position="33"/>
    </location>
</feature>